<organism evidence="2 3">
    <name type="scientific">Pseudomonas morbosilactucae</name>
    <dbReference type="NCBI Taxonomy" id="2938197"/>
    <lineage>
        <taxon>Bacteria</taxon>
        <taxon>Pseudomonadati</taxon>
        <taxon>Pseudomonadota</taxon>
        <taxon>Gammaproteobacteria</taxon>
        <taxon>Pseudomonadales</taxon>
        <taxon>Pseudomonadaceae</taxon>
        <taxon>Pseudomonas</taxon>
    </lineage>
</organism>
<accession>A0ABT0JLV8</accession>
<dbReference type="InterPro" id="IPR001509">
    <property type="entry name" value="Epimerase_deHydtase"/>
</dbReference>
<dbReference type="CDD" id="cd05232">
    <property type="entry name" value="UDP_G4E_4_SDR_e"/>
    <property type="match status" value="1"/>
</dbReference>
<comment type="caution">
    <text evidence="2">The sequence shown here is derived from an EMBL/GenBank/DDBJ whole genome shotgun (WGS) entry which is preliminary data.</text>
</comment>
<dbReference type="PANTHER" id="PTHR48079:SF6">
    <property type="entry name" value="NAD(P)-BINDING DOMAIN-CONTAINING PROTEIN-RELATED"/>
    <property type="match status" value="1"/>
</dbReference>
<dbReference type="SUPFAM" id="SSF51735">
    <property type="entry name" value="NAD(P)-binding Rossmann-fold domains"/>
    <property type="match status" value="1"/>
</dbReference>
<reference evidence="2 3" key="1">
    <citation type="journal article" date="2022" name="Int. J. Syst. Evol. Microbiol.">
        <title>Pseudomonas aegrilactucae sp. nov. and Pseudomonas morbosilactucae sp. nov., pathogens causing bacterial rot of lettuce in Japan.</title>
        <authorList>
            <person name="Sawada H."/>
            <person name="Fujikawa T."/>
            <person name="Satou M."/>
        </authorList>
    </citation>
    <scope>NUCLEOTIDE SEQUENCE [LARGE SCALE GENOMIC DNA]</scope>
    <source>
        <strain evidence="2 3">MAFF 302046</strain>
    </source>
</reference>
<dbReference type="EMBL" id="JALQCX010000047">
    <property type="protein sequence ID" value="MCK9816905.1"/>
    <property type="molecule type" value="Genomic_DNA"/>
</dbReference>
<dbReference type="Proteomes" id="UP001155163">
    <property type="component" value="Unassembled WGS sequence"/>
</dbReference>
<dbReference type="PANTHER" id="PTHR48079">
    <property type="entry name" value="PROTEIN YEEZ"/>
    <property type="match status" value="1"/>
</dbReference>
<keyword evidence="3" id="KW-1185">Reference proteome</keyword>
<evidence type="ECO:0000259" key="1">
    <source>
        <dbReference type="Pfam" id="PF01370"/>
    </source>
</evidence>
<feature type="domain" description="NAD-dependent epimerase/dehydratase" evidence="1">
    <location>
        <begin position="3"/>
        <end position="225"/>
    </location>
</feature>
<gene>
    <name evidence="2" type="ORF">M1B35_22950</name>
</gene>
<dbReference type="RefSeq" id="WP_123337463.1">
    <property type="nucleotide sequence ID" value="NZ_JALQCX010000047.1"/>
</dbReference>
<sequence length="319" mass="34305">MRVLLTGASGFVGRALQARILTDGEHVLRSAFRNPPGDQAAHEICMAPDLGPDGDWREALADVDAVIHCAARVHVMAERESDPLCAFRLANTQGTLALAQQAAAAGVKRFIFLSSVKVNGEGTVEGQAYRAEDAPALVDPYGISKWEAEQGLLDIARDSAMDVVVVRPPLVYGPGVKANFLSMMRWLHRGVPLPLGAINNRRSLVALDNLVDLLVVCLKHPAAANQRFMVSDNEDVSTSVLLRRLAVALGVPARLVPVPQRWIEATAGLLGRGHLSHRLCGSLQVDISRTCSVLDWTPPVSLDDALAATAAHYLDTLKK</sequence>
<dbReference type="Pfam" id="PF01370">
    <property type="entry name" value="Epimerase"/>
    <property type="match status" value="1"/>
</dbReference>
<name>A0ABT0JLV8_9PSED</name>
<protein>
    <submittedName>
        <fullName evidence="2">SDR family oxidoreductase</fullName>
    </submittedName>
</protein>
<evidence type="ECO:0000313" key="3">
    <source>
        <dbReference type="Proteomes" id="UP001155163"/>
    </source>
</evidence>
<dbReference type="Gene3D" id="3.40.50.720">
    <property type="entry name" value="NAD(P)-binding Rossmann-like Domain"/>
    <property type="match status" value="1"/>
</dbReference>
<proteinExistence type="predicted"/>
<evidence type="ECO:0000313" key="2">
    <source>
        <dbReference type="EMBL" id="MCK9816905.1"/>
    </source>
</evidence>
<dbReference type="InterPro" id="IPR036291">
    <property type="entry name" value="NAD(P)-bd_dom_sf"/>
</dbReference>
<dbReference type="InterPro" id="IPR051783">
    <property type="entry name" value="NAD(P)-dependent_oxidoreduct"/>
</dbReference>
<reference evidence="2 3" key="2">
    <citation type="journal article" date="2023" name="Plant Pathol.">
        <title>Dismantling and reorganizing Pseudomonas marginalis sensu#lato.</title>
        <authorList>
            <person name="Sawada H."/>
            <person name="Fujikawa T."/>
            <person name="Satou M."/>
        </authorList>
    </citation>
    <scope>NUCLEOTIDE SEQUENCE [LARGE SCALE GENOMIC DNA]</scope>
    <source>
        <strain evidence="2 3">MAFF 302046</strain>
    </source>
</reference>